<feature type="transmembrane region" description="Helical" evidence="1">
    <location>
        <begin position="83"/>
        <end position="108"/>
    </location>
</feature>
<keyword evidence="1" id="KW-0812">Transmembrane</keyword>
<evidence type="ECO:0000313" key="3">
    <source>
        <dbReference type="Proteomes" id="UP000011571"/>
    </source>
</evidence>
<dbReference type="EMBL" id="AOLJ01000027">
    <property type="protein sequence ID" value="ELZ76293.1"/>
    <property type="molecule type" value="Genomic_DNA"/>
</dbReference>
<accession>M0GXJ2</accession>
<organism evidence="2 3">
    <name type="scientific">Haloferax gibbonsii (strain ATCC 33959 / DSM 4427 / JCM 8863 / NBRC 102184 / NCIMB 2188 / Ma 2.38)</name>
    <dbReference type="NCBI Taxonomy" id="1227459"/>
    <lineage>
        <taxon>Archaea</taxon>
        <taxon>Methanobacteriati</taxon>
        <taxon>Methanobacteriota</taxon>
        <taxon>Stenosarchaea group</taxon>
        <taxon>Halobacteria</taxon>
        <taxon>Halobacteriales</taxon>
        <taxon>Haloferacaceae</taxon>
        <taxon>Haloferax</taxon>
    </lineage>
</organism>
<dbReference type="PATRIC" id="fig|1227459.3.peg.3621"/>
<keyword evidence="3" id="KW-1185">Reference proteome</keyword>
<dbReference type="AlphaFoldDB" id="M0GXJ2"/>
<name>M0GXJ2_HALGM</name>
<evidence type="ECO:0000313" key="2">
    <source>
        <dbReference type="EMBL" id="ELZ76293.1"/>
    </source>
</evidence>
<keyword evidence="1" id="KW-1133">Transmembrane helix</keyword>
<protein>
    <submittedName>
        <fullName evidence="2">Uncharacterized protein</fullName>
    </submittedName>
</protein>
<dbReference type="InterPro" id="IPR045919">
    <property type="entry name" value="DUF6338"/>
</dbReference>
<proteinExistence type="predicted"/>
<dbReference type="Pfam" id="PF19865">
    <property type="entry name" value="DUF6338"/>
    <property type="match status" value="1"/>
</dbReference>
<reference evidence="2 3" key="1">
    <citation type="journal article" date="2014" name="PLoS Genet.">
        <title>Phylogenetically driven sequencing of extremely halophilic archaea reveals strategies for static and dynamic osmo-response.</title>
        <authorList>
            <person name="Becker E.A."/>
            <person name="Seitzer P.M."/>
            <person name="Tritt A."/>
            <person name="Larsen D."/>
            <person name="Krusor M."/>
            <person name="Yao A.I."/>
            <person name="Wu D."/>
            <person name="Madern D."/>
            <person name="Eisen J.A."/>
            <person name="Darling A.E."/>
            <person name="Facciotti M.T."/>
        </authorList>
    </citation>
    <scope>NUCLEOTIDE SEQUENCE [LARGE SCALE GENOMIC DNA]</scope>
    <source>
        <strain evidence="3">ATCC 33959 / DSM 4427 / JCM 8863 / NBRC 102184 / NCIMB 2188 / Ma 2.38</strain>
    </source>
</reference>
<evidence type="ECO:0000256" key="1">
    <source>
        <dbReference type="SAM" id="Phobius"/>
    </source>
</evidence>
<comment type="caution">
    <text evidence="2">The sequence shown here is derived from an EMBL/GenBank/DDBJ whole genome shotgun (WGS) entry which is preliminary data.</text>
</comment>
<keyword evidence="1" id="KW-0472">Membrane</keyword>
<feature type="transmembrane region" description="Helical" evidence="1">
    <location>
        <begin position="6"/>
        <end position="24"/>
    </location>
</feature>
<gene>
    <name evidence="2" type="ORF">C454_18389</name>
</gene>
<dbReference type="Proteomes" id="UP000011571">
    <property type="component" value="Unassembled WGS sequence"/>
</dbReference>
<dbReference type="RefSeq" id="WP_004977784.1">
    <property type="nucleotide sequence ID" value="NZ_AOLJ01000027.1"/>
</dbReference>
<feature type="transmembrane region" description="Helical" evidence="1">
    <location>
        <begin position="45"/>
        <end position="71"/>
    </location>
</feature>
<sequence length="205" mass="22936">MVFKLPVLDLLFAFLFLVPGFLTYRLARHVGKITVQTDSFNKTAYALIASGVAISITWITATLLFGIPFSALVQVELSVFQSAWFYLGVVGVSCVQGVVAGLVVDRGLRRDHRDRRKRVWALAFNGSDQPIEARVVTAGGDEIHGYVQSWDSVGHGKDILLRYPRRLNEEHEEIGDDDGLFIGEYVLLNEGDISQIYFEDDIDIE</sequence>